<dbReference type="GO" id="GO:0005509">
    <property type="term" value="F:calcium ion binding"/>
    <property type="evidence" value="ECO:0007669"/>
    <property type="project" value="InterPro"/>
</dbReference>
<evidence type="ECO:0000259" key="1">
    <source>
        <dbReference type="Pfam" id="PF03068"/>
    </source>
</evidence>
<name>A0A1W2BWC1_9PSEU</name>
<keyword evidence="3" id="KW-1185">Reference proteome</keyword>
<gene>
    <name evidence="2" type="ORF">SAMN05660733_01570</name>
</gene>
<feature type="domain" description="Protein-arginine deiminase C-terminal" evidence="1">
    <location>
        <begin position="27"/>
        <end position="99"/>
    </location>
</feature>
<dbReference type="RefSeq" id="WP_030479852.1">
    <property type="nucleotide sequence ID" value="NZ_FWYC01000005.1"/>
</dbReference>
<sequence>MEDLRDRMRTGRAPATVFVAHTAGIPNGISLGGGVFGAPDPHGPRVAGVDLFKHRTEQALRSTPVTVTWVEDWDFLHKGAGEVHCGTNAFREPTRADWWRA</sequence>
<organism evidence="2 3">
    <name type="scientific">Lentzea albidocapillata</name>
    <dbReference type="NCBI Taxonomy" id="40571"/>
    <lineage>
        <taxon>Bacteria</taxon>
        <taxon>Bacillati</taxon>
        <taxon>Actinomycetota</taxon>
        <taxon>Actinomycetes</taxon>
        <taxon>Pseudonocardiales</taxon>
        <taxon>Pseudonocardiaceae</taxon>
        <taxon>Lentzea</taxon>
    </lineage>
</organism>
<dbReference type="AlphaFoldDB" id="A0A1W2BWC1"/>
<dbReference type="PANTHER" id="PTHR10837">
    <property type="entry name" value="PEPTIDYLARGININE DEIMINASE"/>
    <property type="match status" value="1"/>
</dbReference>
<evidence type="ECO:0000313" key="3">
    <source>
        <dbReference type="Proteomes" id="UP000192840"/>
    </source>
</evidence>
<dbReference type="InterPro" id="IPR013530">
    <property type="entry name" value="PAD_C"/>
</dbReference>
<dbReference type="eggNOG" id="ENOG5030I0R">
    <property type="taxonomic scope" value="Bacteria"/>
</dbReference>
<dbReference type="Gene3D" id="3.75.10.10">
    <property type="entry name" value="L-arginine/glycine Amidinotransferase, Chain A"/>
    <property type="match status" value="1"/>
</dbReference>
<protein>
    <submittedName>
        <fullName evidence="2">Protein-arginine deiminase (PAD)</fullName>
    </submittedName>
</protein>
<reference evidence="3" key="1">
    <citation type="submission" date="2017-04" db="EMBL/GenBank/DDBJ databases">
        <authorList>
            <person name="Varghese N."/>
            <person name="Submissions S."/>
        </authorList>
    </citation>
    <scope>NUCLEOTIDE SEQUENCE [LARGE SCALE GENOMIC DNA]</scope>
    <source>
        <strain evidence="3">DSM 44073</strain>
    </source>
</reference>
<dbReference type="SUPFAM" id="SSF55909">
    <property type="entry name" value="Pentein"/>
    <property type="match status" value="1"/>
</dbReference>
<proteinExistence type="predicted"/>
<dbReference type="OrthoDB" id="249764at2"/>
<dbReference type="InterPro" id="IPR004303">
    <property type="entry name" value="PAD"/>
</dbReference>
<dbReference type="PANTHER" id="PTHR10837:SF8">
    <property type="entry name" value="PROTEIN-ARGININE DEIMINASE"/>
    <property type="match status" value="1"/>
</dbReference>
<dbReference type="STRING" id="40571.SAMN05660733_01570"/>
<evidence type="ECO:0000313" key="2">
    <source>
        <dbReference type="EMBL" id="SMC77191.1"/>
    </source>
</evidence>
<dbReference type="EMBL" id="FWYC01000005">
    <property type="protein sequence ID" value="SMC77191.1"/>
    <property type="molecule type" value="Genomic_DNA"/>
</dbReference>
<dbReference type="Proteomes" id="UP000192840">
    <property type="component" value="Unassembled WGS sequence"/>
</dbReference>
<accession>A0A1W2BWC1</accession>
<dbReference type="GO" id="GO:0004668">
    <property type="term" value="F:protein-arginine deiminase activity"/>
    <property type="evidence" value="ECO:0007669"/>
    <property type="project" value="InterPro"/>
</dbReference>
<dbReference type="GO" id="GO:0005737">
    <property type="term" value="C:cytoplasm"/>
    <property type="evidence" value="ECO:0007669"/>
    <property type="project" value="InterPro"/>
</dbReference>
<dbReference type="Pfam" id="PF03068">
    <property type="entry name" value="PAD"/>
    <property type="match status" value="1"/>
</dbReference>